<organism evidence="4">
    <name type="scientific">Telmatobacter sp. DSM 110680</name>
    <dbReference type="NCBI Taxonomy" id="3036704"/>
    <lineage>
        <taxon>Bacteria</taxon>
        <taxon>Pseudomonadati</taxon>
        <taxon>Acidobacteriota</taxon>
        <taxon>Terriglobia</taxon>
        <taxon>Terriglobales</taxon>
        <taxon>Acidobacteriaceae</taxon>
        <taxon>Telmatobacter</taxon>
    </lineage>
</organism>
<dbReference type="GO" id="GO:0036503">
    <property type="term" value="P:ERAD pathway"/>
    <property type="evidence" value="ECO:0007669"/>
    <property type="project" value="TreeGrafter"/>
</dbReference>
<dbReference type="InterPro" id="IPR036869">
    <property type="entry name" value="J_dom_sf"/>
</dbReference>
<dbReference type="RefSeq" id="WP_348264238.1">
    <property type="nucleotide sequence ID" value="NZ_CP121196.1"/>
</dbReference>
<proteinExistence type="predicted"/>
<dbReference type="AlphaFoldDB" id="A0AAU7DPM7"/>
<feature type="region of interest" description="Disordered" evidence="2">
    <location>
        <begin position="182"/>
        <end position="203"/>
    </location>
</feature>
<dbReference type="PROSITE" id="PS00636">
    <property type="entry name" value="DNAJ_1"/>
    <property type="match status" value="1"/>
</dbReference>
<accession>A0AAU7DPM7</accession>
<dbReference type="SMART" id="SM00271">
    <property type="entry name" value="DnaJ"/>
    <property type="match status" value="1"/>
</dbReference>
<gene>
    <name evidence="4" type="ORF">P8935_06820</name>
</gene>
<dbReference type="InterPro" id="IPR001623">
    <property type="entry name" value="DnaJ_domain"/>
</dbReference>
<dbReference type="GO" id="GO:0051787">
    <property type="term" value="F:misfolded protein binding"/>
    <property type="evidence" value="ECO:0007669"/>
    <property type="project" value="TreeGrafter"/>
</dbReference>
<feature type="compositionally biased region" description="Polar residues" evidence="2">
    <location>
        <begin position="183"/>
        <end position="198"/>
    </location>
</feature>
<dbReference type="Pfam" id="PF00226">
    <property type="entry name" value="DnaJ"/>
    <property type="match status" value="1"/>
</dbReference>
<feature type="domain" description="J" evidence="3">
    <location>
        <begin position="3"/>
        <end position="66"/>
    </location>
</feature>
<dbReference type="PANTHER" id="PTHR44360">
    <property type="entry name" value="DNAJ HOMOLOG SUBFAMILY B MEMBER 9"/>
    <property type="match status" value="1"/>
</dbReference>
<evidence type="ECO:0000313" key="4">
    <source>
        <dbReference type="EMBL" id="XBH19022.1"/>
    </source>
</evidence>
<sequence>MIDYYEFLQISPHADADTIHRVYRYLAARFHPDNPESGDAEMFRLLKMAFDTLSNRSRRAEYDAICRQEAVEPSPLSNSIDFLDSVEGEMNRRVAVLAVLYFKRRANSRFPEVSLAEIERRMGFPRDYLDFTTWYLLKKGFISKADNSDFTLTAEGVDFIETQRINLPVLNRLLTDGKDKFVKSSQNQKTSSNGSSASHGAIGSKAIILPSTTSVWLDRRQTGQDRRRGANVQAISGSDRRAGRRDRRVNTNDRRQNTGDRRSYALVNRQDDLPSTRVQ</sequence>
<feature type="compositionally biased region" description="Basic and acidic residues" evidence="2">
    <location>
        <begin position="248"/>
        <end position="260"/>
    </location>
</feature>
<keyword evidence="1" id="KW-0143">Chaperone</keyword>
<dbReference type="InterPro" id="IPR051948">
    <property type="entry name" value="Hsp70_co-chaperone_J-domain"/>
</dbReference>
<dbReference type="Gene3D" id="1.10.287.110">
    <property type="entry name" value="DnaJ domain"/>
    <property type="match status" value="1"/>
</dbReference>
<dbReference type="GO" id="GO:0051087">
    <property type="term" value="F:protein-folding chaperone binding"/>
    <property type="evidence" value="ECO:0007669"/>
    <property type="project" value="TreeGrafter"/>
</dbReference>
<dbReference type="EMBL" id="CP121196">
    <property type="protein sequence ID" value="XBH19022.1"/>
    <property type="molecule type" value="Genomic_DNA"/>
</dbReference>
<evidence type="ECO:0000256" key="1">
    <source>
        <dbReference type="ARBA" id="ARBA00023186"/>
    </source>
</evidence>
<dbReference type="SUPFAM" id="SSF46565">
    <property type="entry name" value="Chaperone J-domain"/>
    <property type="match status" value="1"/>
</dbReference>
<feature type="region of interest" description="Disordered" evidence="2">
    <location>
        <begin position="220"/>
        <end position="260"/>
    </location>
</feature>
<dbReference type="InterPro" id="IPR018253">
    <property type="entry name" value="DnaJ_domain_CS"/>
</dbReference>
<evidence type="ECO:0000256" key="2">
    <source>
        <dbReference type="SAM" id="MobiDB-lite"/>
    </source>
</evidence>
<protein>
    <submittedName>
        <fullName evidence="4">J domain-containing protein</fullName>
    </submittedName>
</protein>
<dbReference type="PROSITE" id="PS50076">
    <property type="entry name" value="DNAJ_2"/>
    <property type="match status" value="1"/>
</dbReference>
<dbReference type="CDD" id="cd06257">
    <property type="entry name" value="DnaJ"/>
    <property type="match status" value="1"/>
</dbReference>
<name>A0AAU7DPM7_9BACT</name>
<evidence type="ECO:0000259" key="3">
    <source>
        <dbReference type="PROSITE" id="PS50076"/>
    </source>
</evidence>
<reference evidence="4" key="1">
    <citation type="submission" date="2023-03" db="EMBL/GenBank/DDBJ databases">
        <title>Edaphobacter sp.</title>
        <authorList>
            <person name="Huber K.J."/>
            <person name="Papendorf J."/>
            <person name="Pilke C."/>
            <person name="Bunk B."/>
            <person name="Sproeer C."/>
            <person name="Pester M."/>
        </authorList>
    </citation>
    <scope>NUCLEOTIDE SEQUENCE</scope>
    <source>
        <strain evidence="4">DSM 110680</strain>
    </source>
</reference>
<dbReference type="PANTHER" id="PTHR44360:SF1">
    <property type="entry name" value="DNAJ HOMOLOG SUBFAMILY B MEMBER 9"/>
    <property type="match status" value="1"/>
</dbReference>